<evidence type="ECO:0000313" key="4">
    <source>
        <dbReference type="Proteomes" id="UP000663879"/>
    </source>
</evidence>
<sequence length="899" mass="104112">MNKFDKVTEVIECESIVTQLHSNSLFAFKKKGHIRLIRDYIRRSYVLEFFYFYKEGKAPSFGLNISRKELSEDRIHYRKNCRTTTLQLSEGVVYLEITNDEIAKNLNEKLRKCLEDTSLIDDSLIIFDKSEQVQSVAKKPKINNFEIRNETVKLTKDDILLDMYRPDPLPKQQETIKIEEKQEVVVPVEVKEEVVAESSVVSKKFYSNNSEKPRELSLSVLNDLGILEDGQSKKISLTPKASFKRRRDDFLDDKEKDKPVSSTKNVKFVRNTPSVNTRVSKKLNMTPKQENQKENNFNFDDDLLKSPVKTWNRNNSKTFLKGFSNLGNTCYMNSILQCILNIDIFALELLQNYDKIKQIQLDKFNENTNDEDLNEEQILLLETDQNYLYNCLCELVKARESHNEDLKVKSLRDIKSTISKEATRFSGYQQHDAHEFLCQILDQLKDEACKLEKSYVDNKKSKNGSELSNPVVNNFEFQVTHAIECKTCGNTIVNYEEYNNLCLELPENFLDSSDDQKELSIQNALDIFFKDELLTDFKCEKCNTRGENLIKRKFVRLPRVLILHLKRYQFKEVVEEIPKTEFNTINDDLGLFDDDHKPNESPTKNEKIVSFKLVKNESSVLIPCHLNLNHLLTTNTKELKLPLPVKKEILEMSLKIDHTPQPITPMKSSQGMETRSKLNNTPTLNRPVLGKIPSNSPQIKSLKFENNNFLTPNNKPRRPLSTLRAANSVGKNTKFLDGVFDYEPGDQIIQKKLVNPRVDLSQKFNDDLKKAKKISLAMYKAETQFDIDDKDESIPDMIEDPFSDDEMTKKPKKEIKKARVIKDESKSGDNSYRIIGIVNHLGSSSNSGHYISDVFNLRTKRWSSFDDNHVESLSEEVVFSNRVKTGYIFFYIHNSLVKD</sequence>
<evidence type="ECO:0000256" key="1">
    <source>
        <dbReference type="SAM" id="MobiDB-lite"/>
    </source>
</evidence>
<dbReference type="InterPro" id="IPR001394">
    <property type="entry name" value="Peptidase_C19_UCH"/>
</dbReference>
<dbReference type="InterPro" id="IPR050164">
    <property type="entry name" value="Peptidase_C19"/>
</dbReference>
<evidence type="ECO:0000313" key="3">
    <source>
        <dbReference type="EMBL" id="CAF0909838.1"/>
    </source>
</evidence>
<dbReference type="AlphaFoldDB" id="A0A814A827"/>
<dbReference type="OrthoDB" id="289038at2759"/>
<dbReference type="InterPro" id="IPR038765">
    <property type="entry name" value="Papain-like_cys_pep_sf"/>
</dbReference>
<dbReference type="Proteomes" id="UP000663879">
    <property type="component" value="Unassembled WGS sequence"/>
</dbReference>
<dbReference type="GO" id="GO:0016579">
    <property type="term" value="P:protein deubiquitination"/>
    <property type="evidence" value="ECO:0007669"/>
    <property type="project" value="InterPro"/>
</dbReference>
<dbReference type="PANTHER" id="PTHR24006">
    <property type="entry name" value="UBIQUITIN CARBOXYL-TERMINAL HYDROLASE"/>
    <property type="match status" value="1"/>
</dbReference>
<feature type="region of interest" description="Disordered" evidence="1">
    <location>
        <begin position="660"/>
        <end position="697"/>
    </location>
</feature>
<dbReference type="InterPro" id="IPR028889">
    <property type="entry name" value="USP"/>
</dbReference>
<accession>A0A814A827</accession>
<dbReference type="PROSITE" id="PS50235">
    <property type="entry name" value="USP_3"/>
    <property type="match status" value="1"/>
</dbReference>
<dbReference type="PANTHER" id="PTHR24006:SF915">
    <property type="entry name" value="UBIQUITIN CARBOXYL-TERMINAL HYDROLASE-RELATED"/>
    <property type="match status" value="1"/>
</dbReference>
<dbReference type="EMBL" id="CAJNOC010002057">
    <property type="protein sequence ID" value="CAF0909838.1"/>
    <property type="molecule type" value="Genomic_DNA"/>
</dbReference>
<evidence type="ECO:0000259" key="2">
    <source>
        <dbReference type="PROSITE" id="PS50235"/>
    </source>
</evidence>
<dbReference type="Gene3D" id="3.90.70.10">
    <property type="entry name" value="Cysteine proteinases"/>
    <property type="match status" value="2"/>
</dbReference>
<protein>
    <recommendedName>
        <fullName evidence="2">USP domain-containing protein</fullName>
    </recommendedName>
</protein>
<dbReference type="GO" id="GO:0005829">
    <property type="term" value="C:cytosol"/>
    <property type="evidence" value="ECO:0007669"/>
    <property type="project" value="TreeGrafter"/>
</dbReference>
<name>A0A814A827_9BILA</name>
<dbReference type="Pfam" id="PF00443">
    <property type="entry name" value="UCH"/>
    <property type="match status" value="1"/>
</dbReference>
<dbReference type="InterPro" id="IPR018200">
    <property type="entry name" value="USP_CS"/>
</dbReference>
<organism evidence="3 4">
    <name type="scientific">Brachionus calyciflorus</name>
    <dbReference type="NCBI Taxonomy" id="104777"/>
    <lineage>
        <taxon>Eukaryota</taxon>
        <taxon>Metazoa</taxon>
        <taxon>Spiralia</taxon>
        <taxon>Gnathifera</taxon>
        <taxon>Rotifera</taxon>
        <taxon>Eurotatoria</taxon>
        <taxon>Monogononta</taxon>
        <taxon>Pseudotrocha</taxon>
        <taxon>Ploima</taxon>
        <taxon>Brachionidae</taxon>
        <taxon>Brachionus</taxon>
    </lineage>
</organism>
<dbReference type="GO" id="GO:0005634">
    <property type="term" value="C:nucleus"/>
    <property type="evidence" value="ECO:0007669"/>
    <property type="project" value="TreeGrafter"/>
</dbReference>
<reference evidence="3" key="1">
    <citation type="submission" date="2021-02" db="EMBL/GenBank/DDBJ databases">
        <authorList>
            <person name="Nowell W R."/>
        </authorList>
    </citation>
    <scope>NUCLEOTIDE SEQUENCE</scope>
    <source>
        <strain evidence="3">Ploen Becks lab</strain>
    </source>
</reference>
<comment type="caution">
    <text evidence="3">The sequence shown here is derived from an EMBL/GenBank/DDBJ whole genome shotgun (WGS) entry which is preliminary data.</text>
</comment>
<dbReference type="SUPFAM" id="SSF54001">
    <property type="entry name" value="Cysteine proteinases"/>
    <property type="match status" value="1"/>
</dbReference>
<feature type="compositionally biased region" description="Polar residues" evidence="1">
    <location>
        <begin position="666"/>
        <end position="684"/>
    </location>
</feature>
<feature type="domain" description="USP" evidence="2">
    <location>
        <begin position="321"/>
        <end position="894"/>
    </location>
</feature>
<gene>
    <name evidence="3" type="ORF">OXX778_LOCUS11843</name>
</gene>
<keyword evidence="4" id="KW-1185">Reference proteome</keyword>
<dbReference type="PROSITE" id="PS00972">
    <property type="entry name" value="USP_1"/>
    <property type="match status" value="1"/>
</dbReference>
<dbReference type="GO" id="GO:0000082">
    <property type="term" value="P:G1/S transition of mitotic cell cycle"/>
    <property type="evidence" value="ECO:0007669"/>
    <property type="project" value="TreeGrafter"/>
</dbReference>
<proteinExistence type="predicted"/>
<dbReference type="CDD" id="cd02257">
    <property type="entry name" value="Peptidase_C19"/>
    <property type="match status" value="2"/>
</dbReference>
<dbReference type="GO" id="GO:0004843">
    <property type="term" value="F:cysteine-type deubiquitinase activity"/>
    <property type="evidence" value="ECO:0007669"/>
    <property type="project" value="InterPro"/>
</dbReference>